<accession>A0AAU0F033</accession>
<dbReference type="AlphaFoldDB" id="A0AAU0F033"/>
<organism evidence="2 3">
    <name type="scientific">Bergeyella porcorum</name>
    <dbReference type="NCBI Taxonomy" id="1735111"/>
    <lineage>
        <taxon>Bacteria</taxon>
        <taxon>Pseudomonadati</taxon>
        <taxon>Bacteroidota</taxon>
        <taxon>Flavobacteriia</taxon>
        <taxon>Flavobacteriales</taxon>
        <taxon>Weeksellaceae</taxon>
        <taxon>Bergeyella</taxon>
    </lineage>
</organism>
<dbReference type="EMBL" id="CP136426">
    <property type="protein sequence ID" value="WOC50861.1"/>
    <property type="molecule type" value="Genomic_DNA"/>
</dbReference>
<dbReference type="SUPFAM" id="SSF88723">
    <property type="entry name" value="PIN domain-like"/>
    <property type="match status" value="1"/>
</dbReference>
<dbReference type="Pfam" id="PF13470">
    <property type="entry name" value="PIN_3"/>
    <property type="match status" value="1"/>
</dbReference>
<evidence type="ECO:0000259" key="1">
    <source>
        <dbReference type="Pfam" id="PF13470"/>
    </source>
</evidence>
<name>A0AAU0F033_9FLAO</name>
<dbReference type="InterPro" id="IPR002716">
    <property type="entry name" value="PIN_dom"/>
</dbReference>
<dbReference type="KEGG" id="bpor:BPO_0214"/>
<dbReference type="RefSeq" id="WP_327984565.1">
    <property type="nucleotide sequence ID" value="NZ_CP136426.1"/>
</dbReference>
<dbReference type="Gene3D" id="3.40.50.1010">
    <property type="entry name" value="5'-nuclease"/>
    <property type="match status" value="1"/>
</dbReference>
<evidence type="ECO:0000313" key="3">
    <source>
        <dbReference type="Proteomes" id="UP001432059"/>
    </source>
</evidence>
<proteinExistence type="predicted"/>
<gene>
    <name evidence="2" type="ORF">BPO_0214</name>
</gene>
<dbReference type="InterPro" id="IPR029060">
    <property type="entry name" value="PIN-like_dom_sf"/>
</dbReference>
<dbReference type="Proteomes" id="UP001432059">
    <property type="component" value="Chromosome"/>
</dbReference>
<dbReference type="CDD" id="cd09854">
    <property type="entry name" value="PIN_VapC-like"/>
    <property type="match status" value="1"/>
</dbReference>
<feature type="domain" description="PIN" evidence="1">
    <location>
        <begin position="4"/>
        <end position="118"/>
    </location>
</feature>
<evidence type="ECO:0000313" key="2">
    <source>
        <dbReference type="EMBL" id="WOC50861.1"/>
    </source>
</evidence>
<keyword evidence="3" id="KW-1185">Reference proteome</keyword>
<sequence>MNFFIDTNIIINLLLKREVHYENSLKIFNHSAKQEIKLFTSSHAFVTTYYVCKKAIDESLLRSLLEDLLAFISVISVDESMIKRALTLVDIKDYEDAVQICSAQSIKAIDGIITRNQKDFKNSDIKAFTPDEALVMIKNKLNDLNP</sequence>
<protein>
    <submittedName>
        <fullName evidence="2">PIN domain-containing protein</fullName>
    </submittedName>
</protein>
<reference evidence="2" key="1">
    <citation type="submission" date="2023-10" db="EMBL/GenBank/DDBJ databases">
        <title>Characterization and whole genome sequencing of a novel strain of Bergeyella porcorum QD2021 isolated from pig.</title>
        <authorList>
            <person name="Liu G."/>
            <person name="Chen C."/>
            <person name="Han X."/>
        </authorList>
    </citation>
    <scope>NUCLEOTIDE SEQUENCE</scope>
    <source>
        <strain evidence="2">QD2021</strain>
    </source>
</reference>